<sequence>MEAEQNVVDDSKTSTLVNYCIDLSQQFQRAIEGLQLKKDHQQQQQKQQHEKSDTPQQDAQTSLTRRVTKVVVQPPEIKLQIQLETWLAEDGTLTVRPHIILPNSAPSVQNFADLSNPMKSNCSAAASGDRRLDDGPSEEVLFDQVGACLPPPVSGKDKSFGKGLRRQKKSSTASSKNKTETSTRFGHISQHQHQHFHPHQSHRRTFNSIYALGGDSSCAEISEEDNNYVDDDDVDLAGSACTPVGNSHLSSSGGRKW</sequence>
<comment type="caution">
    <text evidence="2">The sequence shown here is derived from an EMBL/GenBank/DDBJ whole genome shotgun (WGS) entry which is preliminary data.</text>
</comment>
<keyword evidence="4" id="KW-1185">Reference proteome</keyword>
<feature type="compositionally biased region" description="Basic and acidic residues" evidence="1">
    <location>
        <begin position="37"/>
        <end position="53"/>
    </location>
</feature>
<feature type="compositionally biased region" description="Polar residues" evidence="1">
    <location>
        <begin position="54"/>
        <end position="65"/>
    </location>
</feature>
<feature type="region of interest" description="Disordered" evidence="1">
    <location>
        <begin position="37"/>
        <end position="67"/>
    </location>
</feature>
<protein>
    <submittedName>
        <fullName evidence="2">Uncharacterized protein</fullName>
    </submittedName>
</protein>
<proteinExistence type="predicted"/>
<reference evidence="2 4" key="1">
    <citation type="submission" date="2017-06" db="EMBL/GenBank/DDBJ databases">
        <title>A platform for efficient transgenesis in Macrostomum lignano, a flatworm model organism for stem cell research.</title>
        <authorList>
            <person name="Berezikov E."/>
        </authorList>
    </citation>
    <scope>NUCLEOTIDE SEQUENCE [LARGE SCALE GENOMIC DNA]</scope>
    <source>
        <strain evidence="2">DV1</strain>
        <tissue evidence="2">Whole organism</tissue>
    </source>
</reference>
<dbReference type="AlphaFoldDB" id="A0A267DZG4"/>
<name>A0A267DZG4_9PLAT</name>
<organism evidence="2 4">
    <name type="scientific">Macrostomum lignano</name>
    <dbReference type="NCBI Taxonomy" id="282301"/>
    <lineage>
        <taxon>Eukaryota</taxon>
        <taxon>Metazoa</taxon>
        <taxon>Spiralia</taxon>
        <taxon>Lophotrochozoa</taxon>
        <taxon>Platyhelminthes</taxon>
        <taxon>Rhabditophora</taxon>
        <taxon>Macrostomorpha</taxon>
        <taxon>Macrostomida</taxon>
        <taxon>Macrostomidae</taxon>
        <taxon>Macrostomum</taxon>
    </lineage>
</organism>
<evidence type="ECO:0000313" key="3">
    <source>
        <dbReference type="EMBL" id="PAA64534.1"/>
    </source>
</evidence>
<feature type="compositionally biased region" description="Low complexity" evidence="1">
    <location>
        <begin position="170"/>
        <end position="188"/>
    </location>
</feature>
<dbReference type="EMBL" id="NIVC01001742">
    <property type="protein sequence ID" value="PAA64534.1"/>
    <property type="molecule type" value="Genomic_DNA"/>
</dbReference>
<gene>
    <name evidence="3" type="ORF">BOX15_Mlig033180g2</name>
    <name evidence="2" type="ORF">BOX15_Mlig033180g3</name>
</gene>
<accession>A0A267DZG4</accession>
<evidence type="ECO:0000313" key="2">
    <source>
        <dbReference type="EMBL" id="PAA54044.1"/>
    </source>
</evidence>
<dbReference type="EMBL" id="NIVC01002979">
    <property type="protein sequence ID" value="PAA54044.1"/>
    <property type="molecule type" value="Genomic_DNA"/>
</dbReference>
<dbReference type="Proteomes" id="UP000215902">
    <property type="component" value="Unassembled WGS sequence"/>
</dbReference>
<evidence type="ECO:0000313" key="4">
    <source>
        <dbReference type="Proteomes" id="UP000215902"/>
    </source>
</evidence>
<evidence type="ECO:0000256" key="1">
    <source>
        <dbReference type="SAM" id="MobiDB-lite"/>
    </source>
</evidence>
<feature type="region of interest" description="Disordered" evidence="1">
    <location>
        <begin position="152"/>
        <end position="188"/>
    </location>
</feature>